<keyword evidence="2" id="KW-1185">Reference proteome</keyword>
<dbReference type="Proteomes" id="UP000049983">
    <property type="component" value="Unassembled WGS sequence"/>
</dbReference>
<dbReference type="STRING" id="311410.LA5095_04973"/>
<evidence type="ECO:0000313" key="2">
    <source>
        <dbReference type="Proteomes" id="UP000049983"/>
    </source>
</evidence>
<proteinExistence type="predicted"/>
<name>A0A0M6ZIE0_9HYPH</name>
<reference evidence="2" key="1">
    <citation type="submission" date="2015-07" db="EMBL/GenBank/DDBJ databases">
        <authorList>
            <person name="Rodrigo-Torres Lidia"/>
            <person name="Arahal R.David."/>
        </authorList>
    </citation>
    <scope>NUCLEOTIDE SEQUENCE [LARGE SCALE GENOMIC DNA]</scope>
    <source>
        <strain evidence="2">CECT 5096</strain>
    </source>
</reference>
<protein>
    <submittedName>
        <fullName evidence="1">Uncharacterized protein</fullName>
    </submittedName>
</protein>
<organism evidence="1 2">
    <name type="scientific">Roseibium album</name>
    <dbReference type="NCBI Taxonomy" id="311410"/>
    <lineage>
        <taxon>Bacteria</taxon>
        <taxon>Pseudomonadati</taxon>
        <taxon>Pseudomonadota</taxon>
        <taxon>Alphaproteobacteria</taxon>
        <taxon>Hyphomicrobiales</taxon>
        <taxon>Stappiaceae</taxon>
        <taxon>Roseibium</taxon>
    </lineage>
</organism>
<evidence type="ECO:0000313" key="1">
    <source>
        <dbReference type="EMBL" id="CTQ78289.1"/>
    </source>
</evidence>
<gene>
    <name evidence="1" type="ORF">LA5096_05548</name>
</gene>
<sequence length="58" mass="6200">MVADRIGLEAKLADGTMRSGARTGNYVLIATSRVLLPANRNSDPKKWNTDIVVCGIGL</sequence>
<dbReference type="AlphaFoldDB" id="A0A0M6ZIE0"/>
<dbReference type="EMBL" id="CXWC01000015">
    <property type="protein sequence ID" value="CTQ78289.1"/>
    <property type="molecule type" value="Genomic_DNA"/>
</dbReference>
<accession>A0A0M6ZIE0</accession>